<accession>A0A8E2EIJ7</accession>
<dbReference type="AlphaFoldDB" id="A0A8E2EIJ7"/>
<sequence length="249" mass="27476">MEPIPIVSGSANLASLCSQISACLNNSIDDTRHQYSIVTVPVNEIKGLSQVLDTISKRRWHSNFVAVSRSNDYENLRASVDLSLQDCNATLVKLHEILGGLEDETIDILALKQQVHSHYSAMQLALQIINVCIALHLNSSQRDVARELAELKQQISQAMDAVALQQKQASATDLPPNVIQENGRISSHIYRLALKARSFHLSVSTILEGNGSVSIPCEPLSLDRCQGIGKWAAQPVTEEQIRHPTRIWT</sequence>
<name>A0A8E2EIJ7_9PEZI</name>
<dbReference type="Proteomes" id="UP000250266">
    <property type="component" value="Unassembled WGS sequence"/>
</dbReference>
<evidence type="ECO:0000256" key="1">
    <source>
        <dbReference type="SAM" id="Coils"/>
    </source>
</evidence>
<evidence type="ECO:0000313" key="3">
    <source>
        <dbReference type="Proteomes" id="UP000250266"/>
    </source>
</evidence>
<protein>
    <recommendedName>
        <fullName evidence="4">Fungal N-terminal domain-containing protein</fullName>
    </recommendedName>
</protein>
<proteinExistence type="predicted"/>
<keyword evidence="1" id="KW-0175">Coiled coil</keyword>
<dbReference type="OrthoDB" id="2963168at2759"/>
<organism evidence="2 3">
    <name type="scientific">Lepidopterella palustris CBS 459.81</name>
    <dbReference type="NCBI Taxonomy" id="1314670"/>
    <lineage>
        <taxon>Eukaryota</taxon>
        <taxon>Fungi</taxon>
        <taxon>Dikarya</taxon>
        <taxon>Ascomycota</taxon>
        <taxon>Pezizomycotina</taxon>
        <taxon>Dothideomycetes</taxon>
        <taxon>Pleosporomycetidae</taxon>
        <taxon>Mytilinidiales</taxon>
        <taxon>Argynnaceae</taxon>
        <taxon>Lepidopterella</taxon>
    </lineage>
</organism>
<evidence type="ECO:0000313" key="2">
    <source>
        <dbReference type="EMBL" id="OCK84446.1"/>
    </source>
</evidence>
<feature type="coiled-coil region" evidence="1">
    <location>
        <begin position="141"/>
        <end position="168"/>
    </location>
</feature>
<dbReference type="EMBL" id="KV744837">
    <property type="protein sequence ID" value="OCK84446.1"/>
    <property type="molecule type" value="Genomic_DNA"/>
</dbReference>
<reference evidence="2 3" key="1">
    <citation type="journal article" date="2016" name="Nat. Commun.">
        <title>Ectomycorrhizal ecology is imprinted in the genome of the dominant symbiotic fungus Cenococcum geophilum.</title>
        <authorList>
            <consortium name="DOE Joint Genome Institute"/>
            <person name="Peter M."/>
            <person name="Kohler A."/>
            <person name="Ohm R.A."/>
            <person name="Kuo A."/>
            <person name="Krutzmann J."/>
            <person name="Morin E."/>
            <person name="Arend M."/>
            <person name="Barry K.W."/>
            <person name="Binder M."/>
            <person name="Choi C."/>
            <person name="Clum A."/>
            <person name="Copeland A."/>
            <person name="Grisel N."/>
            <person name="Haridas S."/>
            <person name="Kipfer T."/>
            <person name="LaButti K."/>
            <person name="Lindquist E."/>
            <person name="Lipzen A."/>
            <person name="Maire R."/>
            <person name="Meier B."/>
            <person name="Mihaltcheva S."/>
            <person name="Molinier V."/>
            <person name="Murat C."/>
            <person name="Poggeler S."/>
            <person name="Quandt C.A."/>
            <person name="Sperisen C."/>
            <person name="Tritt A."/>
            <person name="Tisserant E."/>
            <person name="Crous P.W."/>
            <person name="Henrissat B."/>
            <person name="Nehls U."/>
            <person name="Egli S."/>
            <person name="Spatafora J.W."/>
            <person name="Grigoriev I.V."/>
            <person name="Martin F.M."/>
        </authorList>
    </citation>
    <scope>NUCLEOTIDE SEQUENCE [LARGE SCALE GENOMIC DNA]</scope>
    <source>
        <strain evidence="2 3">CBS 459.81</strain>
    </source>
</reference>
<gene>
    <name evidence="2" type="ORF">K432DRAFT_121946</name>
</gene>
<keyword evidence="3" id="KW-1185">Reference proteome</keyword>
<evidence type="ECO:0008006" key="4">
    <source>
        <dbReference type="Google" id="ProtNLM"/>
    </source>
</evidence>